<organism evidence="6 7">
    <name type="scientific">Mycoplana azooxidifex</name>
    <dbReference type="NCBI Taxonomy" id="1636188"/>
    <lineage>
        <taxon>Bacteria</taxon>
        <taxon>Pseudomonadati</taxon>
        <taxon>Pseudomonadota</taxon>
        <taxon>Alphaproteobacteria</taxon>
        <taxon>Hyphomicrobiales</taxon>
        <taxon>Rhizobiaceae</taxon>
        <taxon>Mycoplana</taxon>
    </lineage>
</organism>
<dbReference type="Proteomes" id="UP000574761">
    <property type="component" value="Unassembled WGS sequence"/>
</dbReference>
<dbReference type="RefSeq" id="WP_183807973.1">
    <property type="nucleotide sequence ID" value="NZ_JACIEE010000013.1"/>
</dbReference>
<name>A0A7W6DBS7_9HYPH</name>
<keyword evidence="2" id="KW-0902">Two-component regulatory system</keyword>
<dbReference type="Gene3D" id="1.10.10.10">
    <property type="entry name" value="Winged helix-like DNA-binding domain superfamily/Winged helix DNA-binding domain"/>
    <property type="match status" value="1"/>
</dbReference>
<dbReference type="InterPro" id="IPR001867">
    <property type="entry name" value="OmpR/PhoB-type_DNA-bd"/>
</dbReference>
<comment type="caution">
    <text evidence="6">The sequence shown here is derived from an EMBL/GenBank/DDBJ whole genome shotgun (WGS) entry which is preliminary data.</text>
</comment>
<proteinExistence type="predicted"/>
<dbReference type="InterPro" id="IPR036388">
    <property type="entry name" value="WH-like_DNA-bd_sf"/>
</dbReference>
<sequence>MTDLVVIHSEDPDFYLLMSHILASAGFPTALAESADALSKSKAADALATIVDCSADPSTVLLFCRAHKSNSATAHLPLLALIPARQECHLLQLLKAGIDEVFVRPVSPEHIIAYLNGLCDKRHGHVRVRSQPILRFGDLEIDEPLPMIKSDIGSAQLSPIEFRLLKRLIEEPGRVRDRNDLIEAAWPPNFHVEHRTVDVHIAKLRRRLEQTTGKKMIRTIRSNGFVVDGA</sequence>
<evidence type="ECO:0000259" key="5">
    <source>
        <dbReference type="PROSITE" id="PS51755"/>
    </source>
</evidence>
<dbReference type="PANTHER" id="PTHR48111">
    <property type="entry name" value="REGULATOR OF RPOS"/>
    <property type="match status" value="1"/>
</dbReference>
<dbReference type="InterPro" id="IPR039420">
    <property type="entry name" value="WalR-like"/>
</dbReference>
<dbReference type="PROSITE" id="PS51755">
    <property type="entry name" value="OMPR_PHOB"/>
    <property type="match status" value="1"/>
</dbReference>
<dbReference type="CDD" id="cd00383">
    <property type="entry name" value="trans_reg_C"/>
    <property type="match status" value="1"/>
</dbReference>
<dbReference type="GO" id="GO:0000156">
    <property type="term" value="F:phosphorelay response regulator activity"/>
    <property type="evidence" value="ECO:0007669"/>
    <property type="project" value="TreeGrafter"/>
</dbReference>
<evidence type="ECO:0000256" key="2">
    <source>
        <dbReference type="ARBA" id="ARBA00023012"/>
    </source>
</evidence>
<evidence type="ECO:0000256" key="1">
    <source>
        <dbReference type="ARBA" id="ARBA00022553"/>
    </source>
</evidence>
<dbReference type="SMART" id="SM00862">
    <property type="entry name" value="Trans_reg_C"/>
    <property type="match status" value="1"/>
</dbReference>
<reference evidence="6 7" key="1">
    <citation type="submission" date="2020-08" db="EMBL/GenBank/DDBJ databases">
        <title>Genomic Encyclopedia of Type Strains, Phase IV (KMG-IV): sequencing the most valuable type-strain genomes for metagenomic binning, comparative biology and taxonomic classification.</title>
        <authorList>
            <person name="Goeker M."/>
        </authorList>
    </citation>
    <scope>NUCLEOTIDE SEQUENCE [LARGE SCALE GENOMIC DNA]</scope>
    <source>
        <strain evidence="6 7">DSM 100211</strain>
    </source>
</reference>
<accession>A0A7W6DBS7</accession>
<evidence type="ECO:0000256" key="4">
    <source>
        <dbReference type="PROSITE-ProRule" id="PRU01091"/>
    </source>
</evidence>
<dbReference type="InterPro" id="IPR011006">
    <property type="entry name" value="CheY-like_superfamily"/>
</dbReference>
<feature type="DNA-binding region" description="OmpR/PhoB-type" evidence="4">
    <location>
        <begin position="131"/>
        <end position="229"/>
    </location>
</feature>
<dbReference type="AlphaFoldDB" id="A0A7W6DBS7"/>
<dbReference type="Pfam" id="PF00486">
    <property type="entry name" value="Trans_reg_C"/>
    <property type="match status" value="1"/>
</dbReference>
<dbReference type="SUPFAM" id="SSF52172">
    <property type="entry name" value="CheY-like"/>
    <property type="match status" value="1"/>
</dbReference>
<keyword evidence="3 4" id="KW-0238">DNA-binding</keyword>
<dbReference type="GO" id="GO:0005829">
    <property type="term" value="C:cytosol"/>
    <property type="evidence" value="ECO:0007669"/>
    <property type="project" value="TreeGrafter"/>
</dbReference>
<evidence type="ECO:0000313" key="6">
    <source>
        <dbReference type="EMBL" id="MBB3979777.1"/>
    </source>
</evidence>
<keyword evidence="7" id="KW-1185">Reference proteome</keyword>
<dbReference type="GO" id="GO:0006355">
    <property type="term" value="P:regulation of DNA-templated transcription"/>
    <property type="evidence" value="ECO:0007669"/>
    <property type="project" value="InterPro"/>
</dbReference>
<dbReference type="GO" id="GO:0000976">
    <property type="term" value="F:transcription cis-regulatory region binding"/>
    <property type="evidence" value="ECO:0007669"/>
    <property type="project" value="TreeGrafter"/>
</dbReference>
<dbReference type="GO" id="GO:0032993">
    <property type="term" value="C:protein-DNA complex"/>
    <property type="evidence" value="ECO:0007669"/>
    <property type="project" value="TreeGrafter"/>
</dbReference>
<dbReference type="Gene3D" id="3.40.50.2300">
    <property type="match status" value="1"/>
</dbReference>
<dbReference type="InterPro" id="IPR016032">
    <property type="entry name" value="Sig_transdc_resp-reg_C-effctor"/>
</dbReference>
<evidence type="ECO:0000256" key="3">
    <source>
        <dbReference type="ARBA" id="ARBA00023125"/>
    </source>
</evidence>
<keyword evidence="1" id="KW-0597">Phosphoprotein</keyword>
<dbReference type="PANTHER" id="PTHR48111:SF40">
    <property type="entry name" value="PHOSPHATE REGULON TRANSCRIPTIONAL REGULATORY PROTEIN PHOB"/>
    <property type="match status" value="1"/>
</dbReference>
<gene>
    <name evidence="6" type="ORF">GGQ64_005022</name>
</gene>
<dbReference type="SUPFAM" id="SSF46894">
    <property type="entry name" value="C-terminal effector domain of the bipartite response regulators"/>
    <property type="match status" value="1"/>
</dbReference>
<feature type="domain" description="OmpR/PhoB-type" evidence="5">
    <location>
        <begin position="131"/>
        <end position="229"/>
    </location>
</feature>
<protein>
    <submittedName>
        <fullName evidence="6">Two-component system phosphate regulon response regulator PhoB</fullName>
    </submittedName>
</protein>
<dbReference type="EMBL" id="JACIEE010000013">
    <property type="protein sequence ID" value="MBB3979777.1"/>
    <property type="molecule type" value="Genomic_DNA"/>
</dbReference>
<evidence type="ECO:0000313" key="7">
    <source>
        <dbReference type="Proteomes" id="UP000574761"/>
    </source>
</evidence>